<evidence type="ECO:0000256" key="6">
    <source>
        <dbReference type="ARBA" id="ARBA00022840"/>
    </source>
</evidence>
<dbReference type="InterPro" id="IPR004114">
    <property type="entry name" value="THUMP_dom"/>
</dbReference>
<protein>
    <recommendedName>
        <fullName evidence="11">tRNA sulfurtransferase</fullName>
        <ecNumber evidence="11">2.8.1.4</ecNumber>
    </recommendedName>
    <alternativeName>
        <fullName evidence="11">Sulfur carrier protein ThiS sulfurtransferase</fullName>
    </alternativeName>
    <alternativeName>
        <fullName evidence="11">Thiamine biosynthesis protein ThiI</fullName>
    </alternativeName>
    <alternativeName>
        <fullName evidence="11">tRNA 4-thiouridine synthase</fullName>
    </alternativeName>
</protein>
<evidence type="ECO:0000256" key="4">
    <source>
        <dbReference type="ARBA" id="ARBA00022679"/>
    </source>
</evidence>
<dbReference type="GO" id="GO:0005524">
    <property type="term" value="F:ATP binding"/>
    <property type="evidence" value="ECO:0007669"/>
    <property type="project" value="UniProtKB-UniRule"/>
</dbReference>
<keyword evidence="8 11" id="KW-0784">Thiamine biosynthesis</keyword>
<dbReference type="PROSITE" id="PS50206">
    <property type="entry name" value="RHODANESE_3"/>
    <property type="match status" value="1"/>
</dbReference>
<dbReference type="GO" id="GO:0005737">
    <property type="term" value="C:cytoplasm"/>
    <property type="evidence" value="ECO:0007669"/>
    <property type="project" value="UniProtKB-SubCell"/>
</dbReference>
<evidence type="ECO:0000256" key="5">
    <source>
        <dbReference type="ARBA" id="ARBA00022741"/>
    </source>
</evidence>
<feature type="domain" description="Rhodanese" evidence="12">
    <location>
        <begin position="400"/>
        <end position="475"/>
    </location>
</feature>
<comment type="catalytic activity">
    <reaction evidence="11">
        <text>[ThiI sulfur-carrier protein]-S-sulfanyl-L-cysteine + a uridine in tRNA + 2 reduced [2Fe-2S]-[ferredoxin] + ATP + H(+) = [ThiI sulfur-carrier protein]-L-cysteine + a 4-thiouridine in tRNA + 2 oxidized [2Fe-2S]-[ferredoxin] + AMP + diphosphate</text>
        <dbReference type="Rhea" id="RHEA:24176"/>
        <dbReference type="Rhea" id="RHEA-COMP:10000"/>
        <dbReference type="Rhea" id="RHEA-COMP:10001"/>
        <dbReference type="Rhea" id="RHEA-COMP:13337"/>
        <dbReference type="Rhea" id="RHEA-COMP:13338"/>
        <dbReference type="Rhea" id="RHEA-COMP:13339"/>
        <dbReference type="Rhea" id="RHEA-COMP:13340"/>
        <dbReference type="ChEBI" id="CHEBI:15378"/>
        <dbReference type="ChEBI" id="CHEBI:29950"/>
        <dbReference type="ChEBI" id="CHEBI:30616"/>
        <dbReference type="ChEBI" id="CHEBI:33019"/>
        <dbReference type="ChEBI" id="CHEBI:33737"/>
        <dbReference type="ChEBI" id="CHEBI:33738"/>
        <dbReference type="ChEBI" id="CHEBI:61963"/>
        <dbReference type="ChEBI" id="CHEBI:65315"/>
        <dbReference type="ChEBI" id="CHEBI:136798"/>
        <dbReference type="ChEBI" id="CHEBI:456215"/>
        <dbReference type="EC" id="2.8.1.4"/>
    </reaction>
</comment>
<dbReference type="NCBIfam" id="TIGR00342">
    <property type="entry name" value="tRNA uracil 4-sulfurtransferase ThiI"/>
    <property type="match status" value="1"/>
</dbReference>
<organism evidence="14 15">
    <name type="scientific">Ignisphaera cupida</name>
    <dbReference type="NCBI Taxonomy" id="3050454"/>
    <lineage>
        <taxon>Archaea</taxon>
        <taxon>Thermoproteota</taxon>
        <taxon>Thermoprotei</taxon>
        <taxon>Desulfurococcales</taxon>
        <taxon>Desulfurococcaceae</taxon>
        <taxon>Ignisphaera</taxon>
    </lineage>
</organism>
<comment type="caution">
    <text evidence="11">Lacks conserved residue(s) required for the propagation of feature annotation.</text>
</comment>
<reference evidence="14 15" key="1">
    <citation type="submission" date="2023-05" db="EMBL/GenBank/DDBJ databases">
        <title>A new hyperthermophilic archaea 'Ignisphaera cupida' sp. nov. and description of the family 'Ignisphaeraceae' fam. nov.</title>
        <authorList>
            <person name="Podosokorskaya O.A."/>
            <person name="Elcheninov A.G."/>
            <person name="Klukina A."/>
            <person name="Merkel A.Y."/>
        </authorList>
    </citation>
    <scope>NUCLEOTIDE SEQUENCE [LARGE SCALE GENOMIC DNA]</scope>
    <source>
        <strain evidence="14 15">4213-co</strain>
    </source>
</reference>
<evidence type="ECO:0000259" key="13">
    <source>
        <dbReference type="PROSITE" id="PS51165"/>
    </source>
</evidence>
<feature type="binding site" evidence="11">
    <location>
        <position position="291"/>
    </location>
    <ligand>
        <name>ATP</name>
        <dbReference type="ChEBI" id="CHEBI:30616"/>
    </ligand>
</feature>
<keyword evidence="3 11" id="KW-0820">tRNA-binding</keyword>
<evidence type="ECO:0000256" key="10">
    <source>
        <dbReference type="ARBA" id="ARBA00023284"/>
    </source>
</evidence>
<dbReference type="Pfam" id="PF02568">
    <property type="entry name" value="ThiI"/>
    <property type="match status" value="1"/>
</dbReference>
<feature type="domain" description="THUMP" evidence="13">
    <location>
        <begin position="58"/>
        <end position="160"/>
    </location>
</feature>
<feature type="binding site" evidence="11">
    <location>
        <position position="260"/>
    </location>
    <ligand>
        <name>ATP</name>
        <dbReference type="ChEBI" id="CHEBI:30616"/>
    </ligand>
</feature>
<dbReference type="InterPro" id="IPR003720">
    <property type="entry name" value="tRNA_STrfase"/>
</dbReference>
<comment type="function">
    <text evidence="11">Catalyzes the ATP-dependent transfer of a sulfur to tRNA to produce 4-thiouridine in position 8 of tRNAs, which functions as a near-UV photosensor. Also catalyzes the transfer of sulfur to the sulfur carrier protein ThiS, forming ThiS-thiocarboxylate. This is a step in the synthesis of thiazole, in the thiamine biosynthesis pathway. The sulfur is donated as persulfide by IscS.</text>
</comment>
<proteinExistence type="inferred from homology"/>
<evidence type="ECO:0000313" key="15">
    <source>
        <dbReference type="Proteomes" id="UP001529235"/>
    </source>
</evidence>
<dbReference type="Proteomes" id="UP001529235">
    <property type="component" value="Unassembled WGS sequence"/>
</dbReference>
<comment type="pathway">
    <text evidence="11">Cofactor biosynthesis; thiamine diphosphate biosynthesis.</text>
</comment>
<dbReference type="GO" id="GO:0140741">
    <property type="term" value="F:tRNA-uracil-4 sulfurtransferase activity"/>
    <property type="evidence" value="ECO:0007669"/>
    <property type="project" value="UniProtKB-EC"/>
</dbReference>
<comment type="caution">
    <text evidence="14">The sequence shown here is derived from an EMBL/GenBank/DDBJ whole genome shotgun (WGS) entry which is preliminary data.</text>
</comment>
<evidence type="ECO:0000256" key="3">
    <source>
        <dbReference type="ARBA" id="ARBA00022555"/>
    </source>
</evidence>
<comment type="similarity">
    <text evidence="11">Belongs to the ThiI family.</text>
</comment>
<evidence type="ECO:0000256" key="1">
    <source>
        <dbReference type="ARBA" id="ARBA00004496"/>
    </source>
</evidence>
<dbReference type="HAMAP" id="MF_00021">
    <property type="entry name" value="ThiI"/>
    <property type="match status" value="1"/>
</dbReference>
<dbReference type="SUPFAM" id="SSF143437">
    <property type="entry name" value="THUMP domain-like"/>
    <property type="match status" value="1"/>
</dbReference>
<keyword evidence="9" id="KW-1015">Disulfide bond</keyword>
<evidence type="ECO:0000256" key="11">
    <source>
        <dbReference type="HAMAP-Rule" id="MF_00021"/>
    </source>
</evidence>
<gene>
    <name evidence="11 14" type="primary">thiI</name>
    <name evidence="14" type="ORF">QPL79_07525</name>
</gene>
<accession>A0ABD4Z7A6</accession>
<dbReference type="GO" id="GO:0034227">
    <property type="term" value="P:tRNA thio-modification"/>
    <property type="evidence" value="ECO:0007669"/>
    <property type="project" value="UniProtKB-UniRule"/>
</dbReference>
<dbReference type="Gene3D" id="3.40.250.10">
    <property type="entry name" value="Rhodanese-like domain"/>
    <property type="match status" value="1"/>
</dbReference>
<dbReference type="CDD" id="cd00158">
    <property type="entry name" value="RHOD"/>
    <property type="match status" value="1"/>
</dbReference>
<dbReference type="SMART" id="SM00981">
    <property type="entry name" value="THUMP"/>
    <property type="match status" value="1"/>
</dbReference>
<evidence type="ECO:0000256" key="9">
    <source>
        <dbReference type="ARBA" id="ARBA00023157"/>
    </source>
</evidence>
<dbReference type="InterPro" id="IPR001763">
    <property type="entry name" value="Rhodanese-like_dom"/>
</dbReference>
<dbReference type="InterPro" id="IPR020536">
    <property type="entry name" value="ThiI_AANH"/>
</dbReference>
<dbReference type="Gene3D" id="3.40.50.620">
    <property type="entry name" value="HUPs"/>
    <property type="match status" value="1"/>
</dbReference>
<dbReference type="PANTHER" id="PTHR43209">
    <property type="entry name" value="TRNA SULFURTRANSFERASE"/>
    <property type="match status" value="1"/>
</dbReference>
<feature type="binding site" evidence="11">
    <location>
        <begin position="178"/>
        <end position="179"/>
    </location>
    <ligand>
        <name>ATP</name>
        <dbReference type="ChEBI" id="CHEBI:30616"/>
    </ligand>
</feature>
<dbReference type="EC" id="2.8.1.4" evidence="11"/>
<comment type="subcellular location">
    <subcellularLocation>
        <location evidence="1 11">Cytoplasm</location>
    </subcellularLocation>
</comment>
<dbReference type="SUPFAM" id="SSF52821">
    <property type="entry name" value="Rhodanese/Cell cycle control phosphatase"/>
    <property type="match status" value="1"/>
</dbReference>
<keyword evidence="10" id="KW-0676">Redox-active center</keyword>
<dbReference type="EMBL" id="JASNVW010000005">
    <property type="protein sequence ID" value="MDK6029211.1"/>
    <property type="molecule type" value="Genomic_DNA"/>
</dbReference>
<keyword evidence="15" id="KW-1185">Reference proteome</keyword>
<evidence type="ECO:0000313" key="14">
    <source>
        <dbReference type="EMBL" id="MDK6029211.1"/>
    </source>
</evidence>
<evidence type="ECO:0000256" key="7">
    <source>
        <dbReference type="ARBA" id="ARBA00022884"/>
    </source>
</evidence>
<keyword evidence="4 11" id="KW-0808">Transferase</keyword>
<dbReference type="InterPro" id="IPR049961">
    <property type="entry name" value="ThiI_N"/>
</dbReference>
<dbReference type="RefSeq" id="WP_285274196.1">
    <property type="nucleotide sequence ID" value="NZ_JASNVW010000005.1"/>
</dbReference>
<dbReference type="PROSITE" id="PS51165">
    <property type="entry name" value="THUMP"/>
    <property type="match status" value="1"/>
</dbReference>
<comment type="catalytic activity">
    <reaction evidence="11">
        <text>[ThiS sulfur-carrier protein]-C-terminal Gly-Gly-AMP + S-sulfanyl-L-cysteinyl-[cysteine desulfurase] + AH2 = [ThiS sulfur-carrier protein]-C-terminal-Gly-aminoethanethioate + L-cysteinyl-[cysteine desulfurase] + A + AMP + 2 H(+)</text>
        <dbReference type="Rhea" id="RHEA:43340"/>
        <dbReference type="Rhea" id="RHEA-COMP:12157"/>
        <dbReference type="Rhea" id="RHEA-COMP:12158"/>
        <dbReference type="Rhea" id="RHEA-COMP:12910"/>
        <dbReference type="Rhea" id="RHEA-COMP:19908"/>
        <dbReference type="ChEBI" id="CHEBI:13193"/>
        <dbReference type="ChEBI" id="CHEBI:15378"/>
        <dbReference type="ChEBI" id="CHEBI:17499"/>
        <dbReference type="ChEBI" id="CHEBI:29950"/>
        <dbReference type="ChEBI" id="CHEBI:61963"/>
        <dbReference type="ChEBI" id="CHEBI:90618"/>
        <dbReference type="ChEBI" id="CHEBI:232372"/>
        <dbReference type="ChEBI" id="CHEBI:456215"/>
    </reaction>
</comment>
<keyword evidence="7 11" id="KW-0694">RNA-binding</keyword>
<name>A0ABD4Z7A6_9CREN</name>
<evidence type="ECO:0000259" key="12">
    <source>
        <dbReference type="PROSITE" id="PS50206"/>
    </source>
</evidence>
<dbReference type="GO" id="GO:0009228">
    <property type="term" value="P:thiamine biosynthetic process"/>
    <property type="evidence" value="ECO:0007669"/>
    <property type="project" value="UniProtKB-KW"/>
</dbReference>
<dbReference type="GO" id="GO:0009229">
    <property type="term" value="P:thiamine diphosphate biosynthetic process"/>
    <property type="evidence" value="ECO:0007669"/>
    <property type="project" value="UniProtKB-UniRule"/>
</dbReference>
<dbReference type="InterPro" id="IPR050102">
    <property type="entry name" value="tRNA_sulfurtransferase_ThiI"/>
</dbReference>
<evidence type="ECO:0000256" key="2">
    <source>
        <dbReference type="ARBA" id="ARBA00022490"/>
    </source>
</evidence>
<sequence>MREYLVTVSGEVVLKSSRTRPRFFNALARSIRDAVSRSGGKVVDLSVVEAKIYLVTDVDVSNTVSKVFGVHRVGEVLSYTFNDLSDLVKWIAENAKSFVVGKRFAVRVKRSGSHNFTSLDVAREAGALLKPFSSGVDLNNPEVVVEVEVRGQKAFLYKNSVKGPGGFPVGVEGKALVMFSGGFDSPIAAWYAAKRGVEIDFLHFILGPLQSTYYAFNVAKKLSYDWLYGYSPKFIAIDFRDVVKEIVKNVEWSYRQVALRTLMYIAAQKIASELGYNAIVTGESLGQASSQTLKNLEAIESYLKPSKPILRPLIGFDKEEIIDFSKKLGLYELSAKVVEACAIAPTKVVTASTLENLSEKLKSLDLSIVDKALNSRIVVNVLKANPESVIPETDIEIDFIPSNAIVIDARSSEKVFEEPIANAIPLSKADFSNMPMDKPIVIVCETGALSYVIAKELREKGLKAYSLRGGAKTCRIYAEKSSAMQ</sequence>
<evidence type="ECO:0000256" key="8">
    <source>
        <dbReference type="ARBA" id="ARBA00022977"/>
    </source>
</evidence>
<feature type="binding site" evidence="11">
    <location>
        <begin position="203"/>
        <end position="204"/>
    </location>
    <ligand>
        <name>ATP</name>
        <dbReference type="ChEBI" id="CHEBI:30616"/>
    </ligand>
</feature>
<dbReference type="Pfam" id="PF02926">
    <property type="entry name" value="THUMP"/>
    <property type="match status" value="1"/>
</dbReference>
<dbReference type="InterPro" id="IPR014729">
    <property type="entry name" value="Rossmann-like_a/b/a_fold"/>
</dbReference>
<dbReference type="GO" id="GO:0000049">
    <property type="term" value="F:tRNA binding"/>
    <property type="evidence" value="ECO:0007669"/>
    <property type="project" value="UniProtKB-UniRule"/>
</dbReference>
<dbReference type="AlphaFoldDB" id="A0ABD4Z7A6"/>
<keyword evidence="6 11" id="KW-0067">ATP-binding</keyword>
<feature type="binding site" evidence="11">
    <location>
        <position position="282"/>
    </location>
    <ligand>
        <name>ATP</name>
        <dbReference type="ChEBI" id="CHEBI:30616"/>
    </ligand>
</feature>
<dbReference type="InterPro" id="IPR036873">
    <property type="entry name" value="Rhodanese-like_dom_sf"/>
</dbReference>
<dbReference type="PANTHER" id="PTHR43209:SF1">
    <property type="entry name" value="TRNA SULFURTRANSFERASE"/>
    <property type="match status" value="1"/>
</dbReference>
<feature type="active site" description="Cysteine persulfide intermediate" evidence="11">
    <location>
        <position position="444"/>
    </location>
</feature>
<dbReference type="Gene3D" id="3.30.2130.30">
    <property type="match status" value="1"/>
</dbReference>
<dbReference type="SUPFAM" id="SSF52402">
    <property type="entry name" value="Adenine nucleotide alpha hydrolases-like"/>
    <property type="match status" value="1"/>
</dbReference>
<keyword evidence="5 11" id="KW-0547">Nucleotide-binding</keyword>
<keyword evidence="2 11" id="KW-0963">Cytoplasm</keyword>